<proteinExistence type="inferred from homology"/>
<evidence type="ECO:0000313" key="6">
    <source>
        <dbReference type="Proteomes" id="UP000585638"/>
    </source>
</evidence>
<keyword evidence="3" id="KW-0963">Cytoplasm</keyword>
<evidence type="ECO:0000256" key="3">
    <source>
        <dbReference type="ARBA" id="ARBA00022490"/>
    </source>
</evidence>
<evidence type="ECO:0000256" key="1">
    <source>
        <dbReference type="ARBA" id="ARBA00004496"/>
    </source>
</evidence>
<evidence type="ECO:0000313" key="5">
    <source>
        <dbReference type="EMBL" id="MBB5892889.1"/>
    </source>
</evidence>
<accession>A0A7W9KHX5</accession>
<evidence type="ECO:0000256" key="2">
    <source>
        <dbReference type="ARBA" id="ARBA00006411"/>
    </source>
</evidence>
<comment type="similarity">
    <text evidence="2">Belongs to the EspG family.</text>
</comment>
<keyword evidence="6" id="KW-1185">Reference proteome</keyword>
<dbReference type="RefSeq" id="WP_184863903.1">
    <property type="nucleotide sequence ID" value="NZ_BAAAWY010000001.1"/>
</dbReference>
<gene>
    <name evidence="5" type="ORF">BJ998_004085</name>
</gene>
<sequence length="254" mass="27769">MEPTVLSRLDFDVLWENERFPRRHVALNVPSPGMTHTERSRLVQETWRSLEQRGLAERGRATPDISDDLALLAYPRRAVYGFIWAPDRKITLLAASNGGSALMGVVDGDEVWLIRTRDESIADSAVSVAGDMPPGPGQSVSLPTKVLTGADGRAHGDPQRLVMELSDEGVPLGQAQALVGMVAGMTTRGQFGVETAKGAERPKRADRVVAFHDTPNGRYLHLVKPSADRTEWSTITPADNQRLATSLRELLDEV</sequence>
<evidence type="ECO:0008006" key="7">
    <source>
        <dbReference type="Google" id="ProtNLM"/>
    </source>
</evidence>
<dbReference type="InterPro" id="IPR025734">
    <property type="entry name" value="EspG"/>
</dbReference>
<dbReference type="Proteomes" id="UP000585638">
    <property type="component" value="Unassembled WGS sequence"/>
</dbReference>
<comment type="subcellular location">
    <subcellularLocation>
        <location evidence="1">Cytoplasm</location>
    </subcellularLocation>
</comment>
<dbReference type="Pfam" id="PF14011">
    <property type="entry name" value="ESX-1_EspG"/>
    <property type="match status" value="1"/>
</dbReference>
<reference evidence="5 6" key="1">
    <citation type="submission" date="2020-08" db="EMBL/GenBank/DDBJ databases">
        <title>Sequencing the genomes of 1000 actinobacteria strains.</title>
        <authorList>
            <person name="Klenk H.-P."/>
        </authorList>
    </citation>
    <scope>NUCLEOTIDE SEQUENCE [LARGE SCALE GENOMIC DNA]</scope>
    <source>
        <strain evidence="5 6">DSM 43851</strain>
    </source>
</reference>
<evidence type="ECO:0000256" key="4">
    <source>
        <dbReference type="ARBA" id="ARBA00023186"/>
    </source>
</evidence>
<protein>
    <recommendedName>
        <fullName evidence="7">ESAT-6 protein secretion system EspG family protein</fullName>
    </recommendedName>
</protein>
<name>A0A7W9KHX5_9PSEU</name>
<keyword evidence="4" id="KW-0143">Chaperone</keyword>
<dbReference type="EMBL" id="JACHIR010000001">
    <property type="protein sequence ID" value="MBB5892889.1"/>
    <property type="molecule type" value="Genomic_DNA"/>
</dbReference>
<organism evidence="5 6">
    <name type="scientific">Kutzneria kofuensis</name>
    <dbReference type="NCBI Taxonomy" id="103725"/>
    <lineage>
        <taxon>Bacteria</taxon>
        <taxon>Bacillati</taxon>
        <taxon>Actinomycetota</taxon>
        <taxon>Actinomycetes</taxon>
        <taxon>Pseudonocardiales</taxon>
        <taxon>Pseudonocardiaceae</taxon>
        <taxon>Kutzneria</taxon>
    </lineage>
</organism>
<dbReference type="AlphaFoldDB" id="A0A7W9KHX5"/>
<comment type="caution">
    <text evidence="5">The sequence shown here is derived from an EMBL/GenBank/DDBJ whole genome shotgun (WGS) entry which is preliminary data.</text>
</comment>